<keyword evidence="1" id="KW-0067">ATP-binding</keyword>
<feature type="domain" description="Kinesin motor" evidence="2">
    <location>
        <begin position="1"/>
        <end position="283"/>
    </location>
</feature>
<evidence type="ECO:0000259" key="2">
    <source>
        <dbReference type="PROSITE" id="PS50067"/>
    </source>
</evidence>
<dbReference type="CDD" id="cd00106">
    <property type="entry name" value="KISc"/>
    <property type="match status" value="1"/>
</dbReference>
<dbReference type="SUPFAM" id="SSF52540">
    <property type="entry name" value="P-loop containing nucleoside triphosphate hydrolases"/>
    <property type="match status" value="1"/>
</dbReference>
<organism evidence="3 4">
    <name type="scientific">Tribonema minus</name>
    <dbReference type="NCBI Taxonomy" id="303371"/>
    <lineage>
        <taxon>Eukaryota</taxon>
        <taxon>Sar</taxon>
        <taxon>Stramenopiles</taxon>
        <taxon>Ochrophyta</taxon>
        <taxon>PX clade</taxon>
        <taxon>Xanthophyceae</taxon>
        <taxon>Tribonematales</taxon>
        <taxon>Tribonemataceae</taxon>
        <taxon>Tribonema</taxon>
    </lineage>
</organism>
<dbReference type="PANTHER" id="PTHR47969:SF29">
    <property type="entry name" value="KINESIN-LIKE PROTEIN"/>
    <property type="match status" value="1"/>
</dbReference>
<dbReference type="GO" id="GO:0007052">
    <property type="term" value="P:mitotic spindle organization"/>
    <property type="evidence" value="ECO:0007669"/>
    <property type="project" value="TreeGrafter"/>
</dbReference>
<comment type="caution">
    <text evidence="3">The sequence shown here is derived from an EMBL/GenBank/DDBJ whole genome shotgun (WGS) entry which is preliminary data.</text>
</comment>
<dbReference type="Proteomes" id="UP000664859">
    <property type="component" value="Unassembled WGS sequence"/>
</dbReference>
<dbReference type="GO" id="GO:0005875">
    <property type="term" value="C:microtubule associated complex"/>
    <property type="evidence" value="ECO:0007669"/>
    <property type="project" value="TreeGrafter"/>
</dbReference>
<sequence>MAFTTCTQQQCYEATVRPLVADCCAGYNVTAFAYGQTASGKTHTVFGSGGGEERGIAARVLEDLFDYVAREERDGGLAAVRVTLTFIEIYREEDLPLREDEGGGMLVAGALCEEVTCAEDAWQLLADGIARRATGSTFMNAVSSRSHAIATLAVERVMVSPEGRGNGLPVVTRSKFHLVDLAGTERADRTGATGMRFKESIKINQGLFTLGKVIRALSTPVGNRKSANLKRHVPYRESKLTRLLQDSLGGNSRTVMVACISPADADLQETVDTLKYATRARTIRNAPVINKGEVMQPPAMPSAIADRYRQALCARLYLFTHCFMDCLRYAT</sequence>
<dbReference type="PANTHER" id="PTHR47969">
    <property type="entry name" value="CHROMOSOME-ASSOCIATED KINESIN KIF4A-RELATED"/>
    <property type="match status" value="1"/>
</dbReference>
<evidence type="ECO:0000313" key="4">
    <source>
        <dbReference type="Proteomes" id="UP000664859"/>
    </source>
</evidence>
<dbReference type="InterPro" id="IPR001752">
    <property type="entry name" value="Kinesin_motor_dom"/>
</dbReference>
<dbReference type="AlphaFoldDB" id="A0A835YVA4"/>
<dbReference type="InterPro" id="IPR027417">
    <property type="entry name" value="P-loop_NTPase"/>
</dbReference>
<keyword evidence="1" id="KW-0547">Nucleotide-binding</keyword>
<dbReference type="GO" id="GO:0005524">
    <property type="term" value="F:ATP binding"/>
    <property type="evidence" value="ECO:0007669"/>
    <property type="project" value="UniProtKB-UniRule"/>
</dbReference>
<evidence type="ECO:0000313" key="3">
    <source>
        <dbReference type="EMBL" id="KAG5181619.1"/>
    </source>
</evidence>
<name>A0A835YVA4_9STRA</name>
<proteinExistence type="inferred from homology"/>
<comment type="similarity">
    <text evidence="1">Belongs to the TRAFAC class myosin-kinesin ATPase superfamily. Kinesin family.</text>
</comment>
<dbReference type="OrthoDB" id="3176171at2759"/>
<accession>A0A835YVA4</accession>
<dbReference type="EMBL" id="JAFCMP010000312">
    <property type="protein sequence ID" value="KAG5181619.1"/>
    <property type="molecule type" value="Genomic_DNA"/>
</dbReference>
<protein>
    <submittedName>
        <fullName evidence="3">P-loop containing nucleoside triphosphate hydrolase protein</fullName>
    </submittedName>
</protein>
<dbReference type="InterPro" id="IPR036961">
    <property type="entry name" value="Kinesin_motor_dom_sf"/>
</dbReference>
<dbReference type="GO" id="GO:0051231">
    <property type="term" value="P:spindle elongation"/>
    <property type="evidence" value="ECO:0007669"/>
    <property type="project" value="TreeGrafter"/>
</dbReference>
<dbReference type="Gene3D" id="3.40.850.10">
    <property type="entry name" value="Kinesin motor domain"/>
    <property type="match status" value="1"/>
</dbReference>
<dbReference type="PRINTS" id="PR00380">
    <property type="entry name" value="KINESINHEAVY"/>
</dbReference>
<reference evidence="3" key="1">
    <citation type="submission" date="2021-02" db="EMBL/GenBank/DDBJ databases">
        <title>First Annotated Genome of the Yellow-green Alga Tribonema minus.</title>
        <authorList>
            <person name="Mahan K.M."/>
        </authorList>
    </citation>
    <scope>NUCLEOTIDE SEQUENCE</scope>
    <source>
        <strain evidence="3">UTEX B ZZ1240</strain>
    </source>
</reference>
<evidence type="ECO:0000256" key="1">
    <source>
        <dbReference type="PROSITE-ProRule" id="PRU00283"/>
    </source>
</evidence>
<keyword evidence="3" id="KW-0378">Hydrolase</keyword>
<keyword evidence="4" id="KW-1185">Reference proteome</keyword>
<gene>
    <name evidence="3" type="ORF">JKP88DRAFT_257923</name>
</gene>
<dbReference type="GO" id="GO:0003777">
    <property type="term" value="F:microtubule motor activity"/>
    <property type="evidence" value="ECO:0007669"/>
    <property type="project" value="InterPro"/>
</dbReference>
<dbReference type="GO" id="GO:0007018">
    <property type="term" value="P:microtubule-based movement"/>
    <property type="evidence" value="ECO:0007669"/>
    <property type="project" value="InterPro"/>
</dbReference>
<dbReference type="Pfam" id="PF00225">
    <property type="entry name" value="Kinesin"/>
    <property type="match status" value="1"/>
</dbReference>
<feature type="binding site" evidence="1">
    <location>
        <begin position="35"/>
        <end position="42"/>
    </location>
    <ligand>
        <name>ATP</name>
        <dbReference type="ChEBI" id="CHEBI:30616"/>
    </ligand>
</feature>
<dbReference type="GO" id="GO:0008017">
    <property type="term" value="F:microtubule binding"/>
    <property type="evidence" value="ECO:0007669"/>
    <property type="project" value="InterPro"/>
</dbReference>
<keyword evidence="1" id="KW-0505">Motor protein</keyword>
<dbReference type="InterPro" id="IPR027640">
    <property type="entry name" value="Kinesin-like_fam"/>
</dbReference>
<dbReference type="GO" id="GO:0016787">
    <property type="term" value="F:hydrolase activity"/>
    <property type="evidence" value="ECO:0007669"/>
    <property type="project" value="UniProtKB-KW"/>
</dbReference>
<dbReference type="SMART" id="SM00129">
    <property type="entry name" value="KISc"/>
    <property type="match status" value="1"/>
</dbReference>
<dbReference type="PROSITE" id="PS50067">
    <property type="entry name" value="KINESIN_MOTOR_2"/>
    <property type="match status" value="1"/>
</dbReference>